<dbReference type="InterPro" id="IPR002048">
    <property type="entry name" value="EF_hand_dom"/>
</dbReference>
<comment type="caution">
    <text evidence="7">The sequence shown here is derived from an EMBL/GenBank/DDBJ whole genome shotgun (WGS) entry which is preliminary data.</text>
</comment>
<dbReference type="InterPro" id="IPR011992">
    <property type="entry name" value="EF-hand-dom_pair"/>
</dbReference>
<name>A0A401SHZ1_CHIPU</name>
<organism evidence="7 8">
    <name type="scientific">Chiloscyllium punctatum</name>
    <name type="common">Brownbanded bambooshark</name>
    <name type="synonym">Hemiscyllium punctatum</name>
    <dbReference type="NCBI Taxonomy" id="137246"/>
    <lineage>
        <taxon>Eukaryota</taxon>
        <taxon>Metazoa</taxon>
        <taxon>Chordata</taxon>
        <taxon>Craniata</taxon>
        <taxon>Vertebrata</taxon>
        <taxon>Chondrichthyes</taxon>
        <taxon>Elasmobranchii</taxon>
        <taxon>Galeomorphii</taxon>
        <taxon>Galeoidea</taxon>
        <taxon>Orectolobiformes</taxon>
        <taxon>Hemiscylliidae</taxon>
        <taxon>Chiloscyllium</taxon>
    </lineage>
</organism>
<accession>A0A401SHZ1</accession>
<dbReference type="SMART" id="SM00054">
    <property type="entry name" value="EFh"/>
    <property type="match status" value="2"/>
</dbReference>
<proteinExistence type="predicted"/>
<keyword evidence="1" id="KW-0479">Metal-binding</keyword>
<dbReference type="Proteomes" id="UP000287033">
    <property type="component" value="Unassembled WGS sequence"/>
</dbReference>
<dbReference type="PROSITE" id="PS00018">
    <property type="entry name" value="EF_HAND_1"/>
    <property type="match status" value="1"/>
</dbReference>
<feature type="region of interest" description="Disordered" evidence="5">
    <location>
        <begin position="1"/>
        <end position="47"/>
    </location>
</feature>
<evidence type="ECO:0000259" key="6">
    <source>
        <dbReference type="PROSITE" id="PS50222"/>
    </source>
</evidence>
<dbReference type="PANTHER" id="PTHR45791">
    <property type="entry name" value="CALCIUM AND INTEGRIN BINDING FAMILY MEMBER 2"/>
    <property type="match status" value="1"/>
</dbReference>
<dbReference type="InterPro" id="IPR018247">
    <property type="entry name" value="EF_Hand_1_Ca_BS"/>
</dbReference>
<dbReference type="PROSITE" id="PS50222">
    <property type="entry name" value="EF_HAND_2"/>
    <property type="match status" value="1"/>
</dbReference>
<dbReference type="GO" id="GO:0005509">
    <property type="term" value="F:calcium ion binding"/>
    <property type="evidence" value="ECO:0007669"/>
    <property type="project" value="InterPro"/>
</dbReference>
<feature type="domain" description="EF-hand" evidence="6">
    <location>
        <begin position="108"/>
        <end position="143"/>
    </location>
</feature>
<dbReference type="Pfam" id="PF13499">
    <property type="entry name" value="EF-hand_7"/>
    <property type="match status" value="1"/>
</dbReference>
<protein>
    <recommendedName>
        <fullName evidence="6">EF-hand domain-containing protein</fullName>
    </recommendedName>
</protein>
<dbReference type="InterPro" id="IPR051433">
    <property type="entry name" value="CIBP"/>
</dbReference>
<dbReference type="PANTHER" id="PTHR45791:SF1">
    <property type="entry name" value="CALCIUM AND INTEGRIN BINDING FAMILY MEMBER 1"/>
    <property type="match status" value="1"/>
</dbReference>
<evidence type="ECO:0000256" key="5">
    <source>
        <dbReference type="SAM" id="MobiDB-lite"/>
    </source>
</evidence>
<evidence type="ECO:0000256" key="3">
    <source>
        <dbReference type="ARBA" id="ARBA00022837"/>
    </source>
</evidence>
<dbReference type="AlphaFoldDB" id="A0A401SHZ1"/>
<keyword evidence="4" id="KW-0460">Magnesium</keyword>
<reference evidence="7 8" key="1">
    <citation type="journal article" date="2018" name="Nat. Ecol. Evol.">
        <title>Shark genomes provide insights into elasmobranch evolution and the origin of vertebrates.</title>
        <authorList>
            <person name="Hara Y"/>
            <person name="Yamaguchi K"/>
            <person name="Onimaru K"/>
            <person name="Kadota M"/>
            <person name="Koyanagi M"/>
            <person name="Keeley SD"/>
            <person name="Tatsumi K"/>
            <person name="Tanaka K"/>
            <person name="Motone F"/>
            <person name="Kageyama Y"/>
            <person name="Nozu R"/>
            <person name="Adachi N"/>
            <person name="Nishimura O"/>
            <person name="Nakagawa R"/>
            <person name="Tanegashima C"/>
            <person name="Kiyatake I"/>
            <person name="Matsumoto R"/>
            <person name="Murakumo K"/>
            <person name="Nishida K"/>
            <person name="Terakita A"/>
            <person name="Kuratani S"/>
            <person name="Sato K"/>
            <person name="Hyodo S Kuraku.S."/>
        </authorList>
    </citation>
    <scope>NUCLEOTIDE SEQUENCE [LARGE SCALE GENOMIC DNA]</scope>
</reference>
<gene>
    <name evidence="7" type="ORF">chiPu_0008480</name>
</gene>
<evidence type="ECO:0000256" key="4">
    <source>
        <dbReference type="ARBA" id="ARBA00022842"/>
    </source>
</evidence>
<evidence type="ECO:0000313" key="8">
    <source>
        <dbReference type="Proteomes" id="UP000287033"/>
    </source>
</evidence>
<keyword evidence="3" id="KW-0106">Calcium</keyword>
<dbReference type="FunFam" id="1.10.238.10:FF:000035">
    <property type="entry name" value="Calcium and integrin-binding family member 2"/>
    <property type="match status" value="1"/>
</dbReference>
<keyword evidence="8" id="KW-1185">Reference proteome</keyword>
<dbReference type="EMBL" id="BEZZ01000279">
    <property type="protein sequence ID" value="GCC30036.1"/>
    <property type="molecule type" value="Genomic_DNA"/>
</dbReference>
<dbReference type="GO" id="GO:0000287">
    <property type="term" value="F:magnesium ion binding"/>
    <property type="evidence" value="ECO:0007669"/>
    <property type="project" value="TreeGrafter"/>
</dbReference>
<dbReference type="OMA" id="HACDEDI"/>
<dbReference type="Gene3D" id="1.10.238.10">
    <property type="entry name" value="EF-hand"/>
    <property type="match status" value="2"/>
</dbReference>
<keyword evidence="2" id="KW-0677">Repeat</keyword>
<evidence type="ECO:0000256" key="1">
    <source>
        <dbReference type="ARBA" id="ARBA00022723"/>
    </source>
</evidence>
<dbReference type="SUPFAM" id="SSF47473">
    <property type="entry name" value="EF-hand"/>
    <property type="match status" value="1"/>
</dbReference>
<sequence>MMNRADSVVQEEVNRRQVRKGRSKCSSSASNKVKNKKRRTNTSVTNTNTTLPCWEAQQKVEEEMDKEIQANPFKRRICRIFSTSKLNNGSISFEDFLDMFSAFSEAAPADVKAEYAFRILDFNDNGTIDRSDLIKFLTLITGNEVHKILNETEMGIIIDMIMEDIDMDGDERINLSEFHHIASKMPDFAR</sequence>
<evidence type="ECO:0000313" key="7">
    <source>
        <dbReference type="EMBL" id="GCC30036.1"/>
    </source>
</evidence>
<dbReference type="OrthoDB" id="114727at2759"/>
<evidence type="ECO:0000256" key="2">
    <source>
        <dbReference type="ARBA" id="ARBA00022737"/>
    </source>
</evidence>